<dbReference type="Proteomes" id="UP000502297">
    <property type="component" value="Chromosome"/>
</dbReference>
<gene>
    <name evidence="2" type="ORF">G8E00_08380</name>
</gene>
<reference evidence="2 3" key="1">
    <citation type="submission" date="2020-03" db="EMBL/GenBank/DDBJ databases">
        <authorList>
            <person name="Zhu W."/>
        </authorList>
    </citation>
    <scope>NUCLEOTIDE SEQUENCE [LARGE SCALE GENOMIC DNA]</scope>
    <source>
        <strain evidence="2 3">323-1</strain>
    </source>
</reference>
<evidence type="ECO:0000256" key="1">
    <source>
        <dbReference type="SAM" id="SignalP"/>
    </source>
</evidence>
<protein>
    <submittedName>
        <fullName evidence="2">DUF333 domain-containing protein</fullName>
    </submittedName>
</protein>
<keyword evidence="1" id="KW-0732">Signal</keyword>
<accession>A0A6G8RZU7</accession>
<dbReference type="Pfam" id="PF03891">
    <property type="entry name" value="DUF333"/>
    <property type="match status" value="1"/>
</dbReference>
<dbReference type="PANTHER" id="PTHR38008">
    <property type="entry name" value="HEMOLYSIN-RELATED"/>
    <property type="match status" value="1"/>
</dbReference>
<dbReference type="Pfam" id="PF11720">
    <property type="entry name" value="Inhibitor_I78"/>
    <property type="match status" value="1"/>
</dbReference>
<dbReference type="PANTHER" id="PTHR38008:SF2">
    <property type="entry name" value="HEMOLYSIN"/>
    <property type="match status" value="1"/>
</dbReference>
<dbReference type="KEGG" id="asha:G8E00_08380"/>
<dbReference type="EMBL" id="CP049801">
    <property type="protein sequence ID" value="QIO07476.1"/>
    <property type="molecule type" value="Genomic_DNA"/>
</dbReference>
<keyword evidence="3" id="KW-1185">Reference proteome</keyword>
<dbReference type="Gene3D" id="3.30.10.10">
    <property type="entry name" value="Trypsin Inhibitor V, subunit A"/>
    <property type="match status" value="1"/>
</dbReference>
<feature type="signal peptide" evidence="1">
    <location>
        <begin position="1"/>
        <end position="18"/>
    </location>
</feature>
<evidence type="ECO:0000313" key="3">
    <source>
        <dbReference type="Proteomes" id="UP000502297"/>
    </source>
</evidence>
<feature type="chain" id="PRO_5026277453" evidence="1">
    <location>
        <begin position="19"/>
        <end position="145"/>
    </location>
</feature>
<evidence type="ECO:0000313" key="2">
    <source>
        <dbReference type="EMBL" id="QIO07476.1"/>
    </source>
</evidence>
<proteinExistence type="predicted"/>
<dbReference type="InterPro" id="IPR005590">
    <property type="entry name" value="DUF333"/>
</dbReference>
<dbReference type="AlphaFoldDB" id="A0A6G8RZU7"/>
<sequence length="145" mass="16135">MKNTICFSILALMLGACATDQQSSTEVTTPQVGLANPASKFCVEQGGTLKIQNETSGQVGYCHLKDGSVFEEWSFFRSYNSCISDKVSSLIGQQNLSDEEIRKLTHARQIRRLEPGQPMTMDFREDRVNITIDQKSKKIIHATCG</sequence>
<dbReference type="PROSITE" id="PS51257">
    <property type="entry name" value="PROKAR_LIPOPROTEIN"/>
    <property type="match status" value="1"/>
</dbReference>
<dbReference type="InterPro" id="IPR021719">
    <property type="entry name" value="Prot_inh_I78"/>
</dbReference>
<name>A0A6G8RZU7_9GAMM</name>
<dbReference type="RefSeq" id="WP_166226490.1">
    <property type="nucleotide sequence ID" value="NZ_CP049801.1"/>
</dbReference>
<organism evidence="2 3">
    <name type="scientific">Acinetobacter shaoyimingii</name>
    <dbReference type="NCBI Taxonomy" id="2715164"/>
    <lineage>
        <taxon>Bacteria</taxon>
        <taxon>Pseudomonadati</taxon>
        <taxon>Pseudomonadota</taxon>
        <taxon>Gammaproteobacteria</taxon>
        <taxon>Moraxellales</taxon>
        <taxon>Moraxellaceae</taxon>
        <taxon>Acinetobacter</taxon>
    </lineage>
</organism>